<accession>A0A6J4Q1Z3</accession>
<evidence type="ECO:0000313" key="1">
    <source>
        <dbReference type="EMBL" id="CAA9428608.1"/>
    </source>
</evidence>
<organism evidence="1">
    <name type="scientific">uncultured Microcoleus sp</name>
    <dbReference type="NCBI Taxonomy" id="259945"/>
    <lineage>
        <taxon>Bacteria</taxon>
        <taxon>Bacillati</taxon>
        <taxon>Cyanobacteriota</taxon>
        <taxon>Cyanophyceae</taxon>
        <taxon>Oscillatoriophycideae</taxon>
        <taxon>Oscillatoriales</taxon>
        <taxon>Microcoleaceae</taxon>
        <taxon>Microcoleus</taxon>
        <taxon>environmental samples</taxon>
    </lineage>
</organism>
<gene>
    <name evidence="1" type="ORF">AVDCRST_MAG84-7676</name>
</gene>
<dbReference type="EMBL" id="CADCTZ010001876">
    <property type="protein sequence ID" value="CAA9428608.1"/>
    <property type="molecule type" value="Genomic_DNA"/>
</dbReference>
<dbReference type="AlphaFoldDB" id="A0A6J4Q1Z3"/>
<name>A0A6J4Q1Z3_9CYAN</name>
<proteinExistence type="predicted"/>
<reference evidence="1" key="1">
    <citation type="submission" date="2020-02" db="EMBL/GenBank/DDBJ databases">
        <authorList>
            <person name="Meier V. D."/>
        </authorList>
    </citation>
    <scope>NUCLEOTIDE SEQUENCE</scope>
    <source>
        <strain evidence="1">AVDCRST_MAG84</strain>
    </source>
</reference>
<sequence length="83" mass="9530">MVASYYSQSAPSQVRFWLGCAKYYVMLRILTFVRAVAYISSYLFHVSLDCWYESTRFPSFTVCININKINHLSQGEMGRGAQG</sequence>
<protein>
    <submittedName>
        <fullName evidence="1">Uncharacterized protein</fullName>
    </submittedName>
</protein>